<feature type="region of interest" description="Disordered" evidence="1">
    <location>
        <begin position="1"/>
        <end position="33"/>
    </location>
</feature>
<sequence>MTQLPPPSQPPYPQQGGYQQPQQGYPGQQPYPAAPTIVAAPERAGPTNGLAIASVIFAFLFWPLGLILGIVAQRQTRKTGQKGHSLARTGTILSVLVPVLGAALVVAVVGNLGTKTVTALKPGDCVTSLEVSDNVTNLPVTDCAKPHEGEVYFVFDLPKGDYPGDDKVQKQSEDRCAKEINTYAGAGADEKFDIFYLRPSPDDWSRDRGVTCIATDAKKQTTGSIRK</sequence>
<feature type="domain" description="DUF4190" evidence="3">
    <location>
        <begin position="51"/>
        <end position="102"/>
    </location>
</feature>
<evidence type="ECO:0000256" key="1">
    <source>
        <dbReference type="SAM" id="MobiDB-lite"/>
    </source>
</evidence>
<comment type="caution">
    <text evidence="5">The sequence shown here is derived from an EMBL/GenBank/DDBJ whole genome shotgun (WGS) entry which is preliminary data.</text>
</comment>
<dbReference type="InterPro" id="IPR025241">
    <property type="entry name" value="DUF4190"/>
</dbReference>
<feature type="domain" description="Septum formation-related" evidence="4">
    <location>
        <begin position="119"/>
        <end position="212"/>
    </location>
</feature>
<organism evidence="5 6">
    <name type="scientific">Paractinoplanes globisporus</name>
    <dbReference type="NCBI Taxonomy" id="113565"/>
    <lineage>
        <taxon>Bacteria</taxon>
        <taxon>Bacillati</taxon>
        <taxon>Actinomycetota</taxon>
        <taxon>Actinomycetes</taxon>
        <taxon>Micromonosporales</taxon>
        <taxon>Micromonosporaceae</taxon>
        <taxon>Paractinoplanes</taxon>
    </lineage>
</organism>
<dbReference type="InterPro" id="IPR026004">
    <property type="entry name" value="Septum_form"/>
</dbReference>
<keyword evidence="2" id="KW-0472">Membrane</keyword>
<evidence type="ECO:0000256" key="2">
    <source>
        <dbReference type="SAM" id="Phobius"/>
    </source>
</evidence>
<proteinExistence type="predicted"/>
<evidence type="ECO:0000259" key="4">
    <source>
        <dbReference type="Pfam" id="PF13845"/>
    </source>
</evidence>
<reference evidence="5 6" key="1">
    <citation type="submission" date="2024-10" db="EMBL/GenBank/DDBJ databases">
        <title>The Natural Products Discovery Center: Release of the First 8490 Sequenced Strains for Exploring Actinobacteria Biosynthetic Diversity.</title>
        <authorList>
            <person name="Kalkreuter E."/>
            <person name="Kautsar S.A."/>
            <person name="Yang D."/>
            <person name="Bader C.D."/>
            <person name="Teijaro C.N."/>
            <person name="Fluegel L."/>
            <person name="Davis C.M."/>
            <person name="Simpson J.R."/>
            <person name="Lauterbach L."/>
            <person name="Steele A.D."/>
            <person name="Gui C."/>
            <person name="Meng S."/>
            <person name="Li G."/>
            <person name="Viehrig K."/>
            <person name="Ye F."/>
            <person name="Su P."/>
            <person name="Kiefer A.F."/>
            <person name="Nichols A."/>
            <person name="Cepeda A.J."/>
            <person name="Yan W."/>
            <person name="Fan B."/>
            <person name="Jiang Y."/>
            <person name="Adhikari A."/>
            <person name="Zheng C.-J."/>
            <person name="Schuster L."/>
            <person name="Cowan T.M."/>
            <person name="Smanski M.J."/>
            <person name="Chevrette M.G."/>
            <person name="De Carvalho L.P.S."/>
            <person name="Shen B."/>
        </authorList>
    </citation>
    <scope>NUCLEOTIDE SEQUENCE [LARGE SCALE GENOMIC DNA]</scope>
    <source>
        <strain evidence="5 6">NPDC000087</strain>
    </source>
</reference>
<keyword evidence="2" id="KW-0812">Transmembrane</keyword>
<evidence type="ECO:0000259" key="3">
    <source>
        <dbReference type="Pfam" id="PF13828"/>
    </source>
</evidence>
<keyword evidence="6" id="KW-1185">Reference proteome</keyword>
<evidence type="ECO:0000313" key="5">
    <source>
        <dbReference type="EMBL" id="MFF5296601.1"/>
    </source>
</evidence>
<dbReference type="RefSeq" id="WP_157296459.1">
    <property type="nucleotide sequence ID" value="NZ_JBIAZU010000008.1"/>
</dbReference>
<dbReference type="Proteomes" id="UP001602245">
    <property type="component" value="Unassembled WGS sequence"/>
</dbReference>
<dbReference type="Pfam" id="PF13845">
    <property type="entry name" value="Septum_form"/>
    <property type="match status" value="1"/>
</dbReference>
<feature type="compositionally biased region" description="Low complexity" evidence="1">
    <location>
        <begin position="14"/>
        <end position="31"/>
    </location>
</feature>
<accession>A0ABW6WUQ9</accession>
<feature type="compositionally biased region" description="Pro residues" evidence="1">
    <location>
        <begin position="1"/>
        <end position="13"/>
    </location>
</feature>
<keyword evidence="2" id="KW-1133">Transmembrane helix</keyword>
<feature type="transmembrane region" description="Helical" evidence="2">
    <location>
        <begin position="50"/>
        <end position="71"/>
    </location>
</feature>
<name>A0ABW6WUQ9_9ACTN</name>
<protein>
    <submittedName>
        <fullName evidence="5">Septum formation family protein</fullName>
    </submittedName>
</protein>
<dbReference type="EMBL" id="JBIAZU010000008">
    <property type="protein sequence ID" value="MFF5296601.1"/>
    <property type="molecule type" value="Genomic_DNA"/>
</dbReference>
<gene>
    <name evidence="5" type="ORF">ACFY35_44800</name>
</gene>
<evidence type="ECO:0000313" key="6">
    <source>
        <dbReference type="Proteomes" id="UP001602245"/>
    </source>
</evidence>
<feature type="transmembrane region" description="Helical" evidence="2">
    <location>
        <begin position="92"/>
        <end position="112"/>
    </location>
</feature>
<dbReference type="Pfam" id="PF13828">
    <property type="entry name" value="DUF4190"/>
    <property type="match status" value="1"/>
</dbReference>